<proteinExistence type="predicted"/>
<dbReference type="Proteomes" id="UP000199598">
    <property type="component" value="Unassembled WGS sequence"/>
</dbReference>
<reference evidence="1 2" key="1">
    <citation type="submission" date="2016-10" db="EMBL/GenBank/DDBJ databases">
        <authorList>
            <person name="Varghese N."/>
            <person name="Submissions S."/>
        </authorList>
    </citation>
    <scope>NUCLEOTIDE SEQUENCE [LARGE SCALE GENOMIC DNA]</scope>
    <source>
        <strain evidence="1 2">DSM 16392</strain>
    </source>
</reference>
<protein>
    <submittedName>
        <fullName evidence="1">Uncharacterized protein</fullName>
    </submittedName>
</protein>
<organism evidence="1 2">
    <name type="scientific">Pseudovibrio ascidiaceicola</name>
    <dbReference type="NCBI Taxonomy" id="285279"/>
    <lineage>
        <taxon>Bacteria</taxon>
        <taxon>Pseudomonadati</taxon>
        <taxon>Pseudomonadota</taxon>
        <taxon>Alphaproteobacteria</taxon>
        <taxon>Hyphomicrobiales</taxon>
        <taxon>Stappiaceae</taxon>
        <taxon>Pseudovibrio</taxon>
    </lineage>
</organism>
<accession>A0A1I4FF63</accession>
<evidence type="ECO:0000313" key="2">
    <source>
        <dbReference type="Proteomes" id="UP000199598"/>
    </source>
</evidence>
<name>A0A1I4FF63_9HYPH</name>
<gene>
    <name evidence="1" type="ORF">SAMN04488518_11877</name>
</gene>
<evidence type="ECO:0000313" key="1">
    <source>
        <dbReference type="EMBL" id="SFL15567.1"/>
    </source>
</evidence>
<dbReference type="EMBL" id="FOSK01000018">
    <property type="protein sequence ID" value="SFL15567.1"/>
    <property type="molecule type" value="Genomic_DNA"/>
</dbReference>
<keyword evidence="2" id="KW-1185">Reference proteome</keyword>
<dbReference type="RefSeq" id="WP_093523808.1">
    <property type="nucleotide sequence ID" value="NZ_FOSK01000018.1"/>
</dbReference>
<comment type="caution">
    <text evidence="1">The sequence shown here is derived from an EMBL/GenBank/DDBJ whole genome shotgun (WGS) entry which is preliminary data.</text>
</comment>
<sequence length="328" mass="34353">MSATVGTNYNRDYLPPSFFQDGKLAVSEERATEFQQSVEARLATLPPEHHGTFLSLVSLPQFAASANFDKATTDEALGRLEAATVAIGSLDKVDTTGNLSRLIAQALYKSAVNQRNNELESRLIARETVKTQMHAQAGKSRDAAEETRTGAIISLVVTVVSSAVSIVMSAVAIGSAAKGLGAAKNSANANSQAGKMDAKAADVGPGKGGKLNDFYSQRAGDYRAQAKGFDAVASASGSRAQSIATIGGVANTLGNTTSQGASAFTQANAKEDEAISQELAAAAEEVRKENDQAESIQKALDDIIRAIIQFLKESREIENERAAAITRG</sequence>